<keyword evidence="3" id="KW-1185">Reference proteome</keyword>
<protein>
    <recommendedName>
        <fullName evidence="4">Enoyl-ACP reductase-like protein</fullName>
    </recommendedName>
</protein>
<dbReference type="EMBL" id="BOQL01000032">
    <property type="protein sequence ID" value="GIM70616.1"/>
    <property type="molecule type" value="Genomic_DNA"/>
</dbReference>
<dbReference type="Proteomes" id="UP000681340">
    <property type="component" value="Unassembled WGS sequence"/>
</dbReference>
<evidence type="ECO:0008006" key="4">
    <source>
        <dbReference type="Google" id="ProtNLM"/>
    </source>
</evidence>
<evidence type="ECO:0000256" key="1">
    <source>
        <dbReference type="SAM" id="MobiDB-lite"/>
    </source>
</evidence>
<dbReference type="Pfam" id="PF13561">
    <property type="entry name" value="adh_short_C2"/>
    <property type="match status" value="1"/>
</dbReference>
<dbReference type="InterPro" id="IPR036291">
    <property type="entry name" value="NAD(P)-bd_dom_sf"/>
</dbReference>
<feature type="region of interest" description="Disordered" evidence="1">
    <location>
        <begin position="23"/>
        <end position="65"/>
    </location>
</feature>
<dbReference type="PRINTS" id="PR00081">
    <property type="entry name" value="GDHRDH"/>
</dbReference>
<evidence type="ECO:0000313" key="3">
    <source>
        <dbReference type="Proteomes" id="UP000681340"/>
    </source>
</evidence>
<reference evidence="2" key="1">
    <citation type="submission" date="2021-03" db="EMBL/GenBank/DDBJ databases">
        <title>Whole genome shotgun sequence of Actinoplanes auranticolor NBRC 12245.</title>
        <authorList>
            <person name="Komaki H."/>
            <person name="Tamura T."/>
        </authorList>
    </citation>
    <scope>NUCLEOTIDE SEQUENCE</scope>
    <source>
        <strain evidence="2">NBRC 12245</strain>
    </source>
</reference>
<dbReference type="SUPFAM" id="SSF51735">
    <property type="entry name" value="NAD(P)-binding Rossmann-fold domains"/>
    <property type="match status" value="1"/>
</dbReference>
<name>A0A919VNV7_9ACTN</name>
<sequence length="97" mass="9875">MLIAGGPAGRRRAALPVLLVRDDHPADRPSGAPRGAIVNNASVGGGLARPDGPPRRRTPLRRSADPAEIAEAAAWPLSDRASFVTGAVLPVDGGARA</sequence>
<dbReference type="InterPro" id="IPR002347">
    <property type="entry name" value="SDR_fam"/>
</dbReference>
<proteinExistence type="predicted"/>
<accession>A0A919VNV7</accession>
<evidence type="ECO:0000313" key="2">
    <source>
        <dbReference type="EMBL" id="GIM70616.1"/>
    </source>
</evidence>
<dbReference type="Gene3D" id="3.40.50.720">
    <property type="entry name" value="NAD(P)-binding Rossmann-like Domain"/>
    <property type="match status" value="1"/>
</dbReference>
<comment type="caution">
    <text evidence="2">The sequence shown here is derived from an EMBL/GenBank/DDBJ whole genome shotgun (WGS) entry which is preliminary data.</text>
</comment>
<gene>
    <name evidence="2" type="ORF">Aau02nite_41830</name>
</gene>
<dbReference type="AlphaFoldDB" id="A0A919VNV7"/>
<organism evidence="2 3">
    <name type="scientific">Actinoplanes auranticolor</name>
    <dbReference type="NCBI Taxonomy" id="47988"/>
    <lineage>
        <taxon>Bacteria</taxon>
        <taxon>Bacillati</taxon>
        <taxon>Actinomycetota</taxon>
        <taxon>Actinomycetes</taxon>
        <taxon>Micromonosporales</taxon>
        <taxon>Micromonosporaceae</taxon>
        <taxon>Actinoplanes</taxon>
    </lineage>
</organism>